<feature type="compositionally biased region" description="Acidic residues" evidence="1">
    <location>
        <begin position="99"/>
        <end position="113"/>
    </location>
</feature>
<keyword evidence="3" id="KW-1185">Reference proteome</keyword>
<accession>A0A849JSD9</accession>
<sequence length="124" mass="12773">MIPDLSHLALRTTTAALAGGAISRLVRRDADDAGPDVVATAVAAGAYAVLVTVLAERVHPAFGLALGDVGVLRPARDVVEPTPDYEAENEALVMAAGPVDDEPTPEEQDDLNPEDLPGSASGHR</sequence>
<protein>
    <submittedName>
        <fullName evidence="2">Uncharacterized protein</fullName>
    </submittedName>
</protein>
<dbReference type="EMBL" id="JABFAJ010000003">
    <property type="protein sequence ID" value="NNU26222.1"/>
    <property type="molecule type" value="Genomic_DNA"/>
</dbReference>
<gene>
    <name evidence="2" type="ORF">HLI28_01515</name>
</gene>
<dbReference type="AlphaFoldDB" id="A0A849JSD9"/>
<dbReference type="Proteomes" id="UP000557204">
    <property type="component" value="Unassembled WGS sequence"/>
</dbReference>
<organism evidence="2 3">
    <name type="scientific">Isoptericola sediminis</name>
    <dbReference type="NCBI Taxonomy" id="2733572"/>
    <lineage>
        <taxon>Bacteria</taxon>
        <taxon>Bacillati</taxon>
        <taxon>Actinomycetota</taxon>
        <taxon>Actinomycetes</taxon>
        <taxon>Micrococcales</taxon>
        <taxon>Promicromonosporaceae</taxon>
        <taxon>Isoptericola</taxon>
    </lineage>
</organism>
<proteinExistence type="predicted"/>
<evidence type="ECO:0000256" key="1">
    <source>
        <dbReference type="SAM" id="MobiDB-lite"/>
    </source>
</evidence>
<comment type="caution">
    <text evidence="2">The sequence shown here is derived from an EMBL/GenBank/DDBJ whole genome shotgun (WGS) entry which is preliminary data.</text>
</comment>
<evidence type="ECO:0000313" key="3">
    <source>
        <dbReference type="Proteomes" id="UP000557204"/>
    </source>
</evidence>
<evidence type="ECO:0000313" key="2">
    <source>
        <dbReference type="EMBL" id="NNU26222.1"/>
    </source>
</evidence>
<name>A0A849JSD9_9MICO</name>
<dbReference type="RefSeq" id="WP_171245726.1">
    <property type="nucleotide sequence ID" value="NZ_JABFAJ010000003.1"/>
</dbReference>
<feature type="region of interest" description="Disordered" evidence="1">
    <location>
        <begin position="96"/>
        <end position="124"/>
    </location>
</feature>
<reference evidence="2 3" key="1">
    <citation type="submission" date="2020-05" db="EMBL/GenBank/DDBJ databases">
        <title>Genome sequence of Isoptericola sp. JC619 isolated from Chilika lagoon, India.</title>
        <authorList>
            <person name="Kumar D."/>
            <person name="Appam K."/>
            <person name="Gandham S."/>
            <person name="Uppada J."/>
            <person name="Sasikala C."/>
            <person name="Venkata Ramana C."/>
        </authorList>
    </citation>
    <scope>NUCLEOTIDE SEQUENCE [LARGE SCALE GENOMIC DNA]</scope>
    <source>
        <strain evidence="2 3">JC619</strain>
    </source>
</reference>